<feature type="domain" description="Histidine kinase" evidence="6">
    <location>
        <begin position="142"/>
        <end position="361"/>
    </location>
</feature>
<accession>A0ABR7V9I8</accession>
<dbReference type="Gene3D" id="3.40.50.2300">
    <property type="match status" value="1"/>
</dbReference>
<sequence>MTFLDQYKKQYINRNIQFVVIDLQGHILESDQTFIELKEGDLIYDVHPFFMSFSAILDATQASITYNCVHIEVQDKEFITDLKIFKKENHVLLVIYDLTEHYLDYQSIAQARNESIINSELVVLKNVELEERERFKNAFIQNFSHELRNPLTSIISITNLLEGTNLDNEQRQMVDFLKQSNSNLRLLLDDILSISMIASGRLQLRNKVFNLYDLLELIKFTYKSKTSQKSLRFVMEYDHKIPEYLEGDRLRLFQILTNLLDNALKFTEKGTITLNVKLNQKRANKVSLRFEVADTGIGIPSEKSNAIFESFTRLETEDKKEGVGLGLSIVKGLLSLMGSEVKVESIPGQGSIFYFDVTLIYALDLASKPIEKIKAKPIDVSKLKGHRKYKVLLVEDDERTQTVLFKALMETALFYIDLVNDGALVFETVMNNSYDIILMDVDLPNVPGDQITKLIRGFPFKDIKGIPIIGITGNVFKENIEGYLDDGMNAVVPKPFDFHELLETIIKHLK</sequence>
<dbReference type="SMART" id="SM00448">
    <property type="entry name" value="REC"/>
    <property type="match status" value="1"/>
</dbReference>
<dbReference type="CDD" id="cd17546">
    <property type="entry name" value="REC_hyHK_CKI1_RcsC-like"/>
    <property type="match status" value="1"/>
</dbReference>
<dbReference type="InterPro" id="IPR036890">
    <property type="entry name" value="HATPase_C_sf"/>
</dbReference>
<dbReference type="PROSITE" id="PS50110">
    <property type="entry name" value="RESPONSE_REGULATORY"/>
    <property type="match status" value="1"/>
</dbReference>
<name>A0ABR7V9I8_9FLAO</name>
<dbReference type="Gene3D" id="3.30.565.10">
    <property type="entry name" value="Histidine kinase-like ATPase, C-terminal domain"/>
    <property type="match status" value="1"/>
</dbReference>
<evidence type="ECO:0000256" key="4">
    <source>
        <dbReference type="ARBA" id="ARBA00023012"/>
    </source>
</evidence>
<gene>
    <name evidence="8" type="ORF">HPE63_06575</name>
</gene>
<evidence type="ECO:0000313" key="9">
    <source>
        <dbReference type="Proteomes" id="UP000598350"/>
    </source>
</evidence>
<dbReference type="CDD" id="cd00082">
    <property type="entry name" value="HisKA"/>
    <property type="match status" value="1"/>
</dbReference>
<dbReference type="EMBL" id="JABTCG010000002">
    <property type="protein sequence ID" value="MBD0850329.1"/>
    <property type="molecule type" value="Genomic_DNA"/>
</dbReference>
<dbReference type="InterPro" id="IPR001789">
    <property type="entry name" value="Sig_transdc_resp-reg_receiver"/>
</dbReference>
<feature type="domain" description="Response regulatory" evidence="7">
    <location>
        <begin position="390"/>
        <end position="509"/>
    </location>
</feature>
<comment type="caution">
    <text evidence="8">The sequence shown here is derived from an EMBL/GenBank/DDBJ whole genome shotgun (WGS) entry which is preliminary data.</text>
</comment>
<evidence type="ECO:0000256" key="5">
    <source>
        <dbReference type="PROSITE-ProRule" id="PRU00169"/>
    </source>
</evidence>
<organism evidence="8 9">
    <name type="scientific">Maribacter arenosus</name>
    <dbReference type="NCBI Taxonomy" id="1854708"/>
    <lineage>
        <taxon>Bacteria</taxon>
        <taxon>Pseudomonadati</taxon>
        <taxon>Bacteroidota</taxon>
        <taxon>Flavobacteriia</taxon>
        <taxon>Flavobacteriales</taxon>
        <taxon>Flavobacteriaceae</taxon>
        <taxon>Maribacter</taxon>
    </lineage>
</organism>
<dbReference type="InterPro" id="IPR036097">
    <property type="entry name" value="HisK_dim/P_sf"/>
</dbReference>
<dbReference type="InterPro" id="IPR004358">
    <property type="entry name" value="Sig_transdc_His_kin-like_C"/>
</dbReference>
<dbReference type="InterPro" id="IPR003594">
    <property type="entry name" value="HATPase_dom"/>
</dbReference>
<evidence type="ECO:0000256" key="1">
    <source>
        <dbReference type="ARBA" id="ARBA00000085"/>
    </source>
</evidence>
<dbReference type="InterPro" id="IPR003661">
    <property type="entry name" value="HisK_dim/P_dom"/>
</dbReference>
<dbReference type="PRINTS" id="PR00344">
    <property type="entry name" value="BCTRLSENSOR"/>
</dbReference>
<evidence type="ECO:0000259" key="7">
    <source>
        <dbReference type="PROSITE" id="PS50110"/>
    </source>
</evidence>
<feature type="modified residue" description="4-aspartylphosphate" evidence="5">
    <location>
        <position position="440"/>
    </location>
</feature>
<dbReference type="SMART" id="SM00388">
    <property type="entry name" value="HisKA"/>
    <property type="match status" value="1"/>
</dbReference>
<evidence type="ECO:0000256" key="2">
    <source>
        <dbReference type="ARBA" id="ARBA00012438"/>
    </source>
</evidence>
<dbReference type="SUPFAM" id="SSF52172">
    <property type="entry name" value="CheY-like"/>
    <property type="match status" value="1"/>
</dbReference>
<dbReference type="SUPFAM" id="SSF47384">
    <property type="entry name" value="Homodimeric domain of signal transducing histidine kinase"/>
    <property type="match status" value="1"/>
</dbReference>
<dbReference type="InterPro" id="IPR011006">
    <property type="entry name" value="CheY-like_superfamily"/>
</dbReference>
<evidence type="ECO:0000256" key="3">
    <source>
        <dbReference type="ARBA" id="ARBA00022553"/>
    </source>
</evidence>
<dbReference type="Pfam" id="PF00072">
    <property type="entry name" value="Response_reg"/>
    <property type="match status" value="1"/>
</dbReference>
<evidence type="ECO:0000259" key="6">
    <source>
        <dbReference type="PROSITE" id="PS50109"/>
    </source>
</evidence>
<dbReference type="PANTHER" id="PTHR45339:SF1">
    <property type="entry name" value="HYBRID SIGNAL TRANSDUCTION HISTIDINE KINASE J"/>
    <property type="match status" value="1"/>
</dbReference>
<dbReference type="PANTHER" id="PTHR45339">
    <property type="entry name" value="HYBRID SIGNAL TRANSDUCTION HISTIDINE KINASE J"/>
    <property type="match status" value="1"/>
</dbReference>
<dbReference type="Pfam" id="PF02518">
    <property type="entry name" value="HATPase_c"/>
    <property type="match status" value="1"/>
</dbReference>
<protein>
    <recommendedName>
        <fullName evidence="2">histidine kinase</fullName>
        <ecNumber evidence="2">2.7.13.3</ecNumber>
    </recommendedName>
</protein>
<dbReference type="EC" id="2.7.13.3" evidence="2"/>
<dbReference type="Proteomes" id="UP000598350">
    <property type="component" value="Unassembled WGS sequence"/>
</dbReference>
<dbReference type="RefSeq" id="WP_188313460.1">
    <property type="nucleotide sequence ID" value="NZ_JABTCG010000002.1"/>
</dbReference>
<keyword evidence="3 5" id="KW-0597">Phosphoprotein</keyword>
<dbReference type="Pfam" id="PF00512">
    <property type="entry name" value="HisKA"/>
    <property type="match status" value="1"/>
</dbReference>
<dbReference type="SMART" id="SM00387">
    <property type="entry name" value="HATPase_c"/>
    <property type="match status" value="1"/>
</dbReference>
<dbReference type="SUPFAM" id="SSF55874">
    <property type="entry name" value="ATPase domain of HSP90 chaperone/DNA topoisomerase II/histidine kinase"/>
    <property type="match status" value="1"/>
</dbReference>
<reference evidence="8 9" key="1">
    <citation type="submission" date="2020-05" db="EMBL/GenBank/DDBJ databases">
        <title>The draft genome sequence of Maribacter arenosus CAU 1321.</title>
        <authorList>
            <person name="Mu L."/>
        </authorList>
    </citation>
    <scope>NUCLEOTIDE SEQUENCE [LARGE SCALE GENOMIC DNA]</scope>
    <source>
        <strain evidence="8 9">CAU 1321</strain>
    </source>
</reference>
<evidence type="ECO:0000313" key="8">
    <source>
        <dbReference type="EMBL" id="MBD0850329.1"/>
    </source>
</evidence>
<dbReference type="CDD" id="cd16922">
    <property type="entry name" value="HATPase_EvgS-ArcB-TorS-like"/>
    <property type="match status" value="1"/>
</dbReference>
<dbReference type="Gene3D" id="1.10.287.130">
    <property type="match status" value="1"/>
</dbReference>
<dbReference type="PROSITE" id="PS50109">
    <property type="entry name" value="HIS_KIN"/>
    <property type="match status" value="1"/>
</dbReference>
<proteinExistence type="predicted"/>
<comment type="catalytic activity">
    <reaction evidence="1">
        <text>ATP + protein L-histidine = ADP + protein N-phospho-L-histidine.</text>
        <dbReference type="EC" id="2.7.13.3"/>
    </reaction>
</comment>
<dbReference type="InterPro" id="IPR005467">
    <property type="entry name" value="His_kinase_dom"/>
</dbReference>
<keyword evidence="9" id="KW-1185">Reference proteome</keyword>
<keyword evidence="4" id="KW-0902">Two-component regulatory system</keyword>